<reference evidence="12 13" key="1">
    <citation type="submission" date="2021-10" db="EMBL/GenBank/DDBJ databases">
        <title>Anaerobic single-cell dispensing facilitates the cultivation of human gut bacteria.</title>
        <authorList>
            <person name="Afrizal A."/>
        </authorList>
    </citation>
    <scope>NUCLEOTIDE SEQUENCE [LARGE SCALE GENOMIC DNA]</scope>
    <source>
        <strain evidence="12 13">CLA-AA-H270</strain>
    </source>
</reference>
<evidence type="ECO:0000256" key="5">
    <source>
        <dbReference type="ARBA" id="ARBA00022840"/>
    </source>
</evidence>
<dbReference type="GO" id="GO:0003677">
    <property type="term" value="F:DNA binding"/>
    <property type="evidence" value="ECO:0007669"/>
    <property type="project" value="UniProtKB-KW"/>
</dbReference>
<dbReference type="RefSeq" id="WP_227601110.1">
    <property type="nucleotide sequence ID" value="NZ_JAJEPX010000044.1"/>
</dbReference>
<evidence type="ECO:0000256" key="2">
    <source>
        <dbReference type="ARBA" id="ARBA00022741"/>
    </source>
</evidence>
<dbReference type="GO" id="GO:0005524">
    <property type="term" value="F:ATP binding"/>
    <property type="evidence" value="ECO:0007669"/>
    <property type="project" value="UniProtKB-KW"/>
</dbReference>
<dbReference type="AlphaFoldDB" id="A0AAW4VXG4"/>
<name>A0AAW4VXG4_9FIRM</name>
<evidence type="ECO:0000259" key="11">
    <source>
        <dbReference type="PROSITE" id="PS51194"/>
    </source>
</evidence>
<dbReference type="GO" id="GO:0016787">
    <property type="term" value="F:hydrolase activity"/>
    <property type="evidence" value="ECO:0007669"/>
    <property type="project" value="UniProtKB-KW"/>
</dbReference>
<dbReference type="GO" id="GO:0006281">
    <property type="term" value="P:DNA repair"/>
    <property type="evidence" value="ECO:0007669"/>
    <property type="project" value="TreeGrafter"/>
</dbReference>
<evidence type="ECO:0000256" key="4">
    <source>
        <dbReference type="ARBA" id="ARBA00022806"/>
    </source>
</evidence>
<sequence>MDMKRHLKSALKHLGFDKPRKAQIIPMNTLDAEQDAIVIAATGSGKQVIYETVGLAHSDKLTIVIEPLLALIYNQVQTLQEHGVAADYIDMTRSKEDIDKILHRARKGKLTFLYITPERLQNHVFIETMQHSDIFMIVADECHCITEWGYTFRDAYLHIGNFIGKLKHKPVICACSATISADSLNTIRDSLHMDKPAVLSSDLRRDNLILLKKDVTCNKKTLEERLEFRIKKLCKLIDKYHKDGSVLIFAQTTTYVDALYNILEEIYPGDVTRYHSRIKPECRKKQLLFDFLQGKRKIMIATSAFSMGIDVPDIELVVHFNAPISMTDYIQQIGRAGRDGRKVHCVLFYDQNGDDDSISNSFIKKAKKQSTKAAKTIRSNLNQVHNFIHSDSCMVCDILKYQGQHERKTCKRCTVCAQKRRNSK</sequence>
<dbReference type="SMART" id="SM00490">
    <property type="entry name" value="HELICc"/>
    <property type="match status" value="1"/>
</dbReference>
<evidence type="ECO:0000256" key="6">
    <source>
        <dbReference type="ARBA" id="ARBA00023125"/>
    </source>
</evidence>
<keyword evidence="2" id="KW-0547">Nucleotide-binding</keyword>
<dbReference type="InterPro" id="IPR027417">
    <property type="entry name" value="P-loop_NTPase"/>
</dbReference>
<evidence type="ECO:0000256" key="8">
    <source>
        <dbReference type="ARBA" id="ARBA00034617"/>
    </source>
</evidence>
<keyword evidence="7" id="KW-0413">Isomerase</keyword>
<dbReference type="PANTHER" id="PTHR13710">
    <property type="entry name" value="DNA HELICASE RECQ FAMILY MEMBER"/>
    <property type="match status" value="1"/>
</dbReference>
<gene>
    <name evidence="12" type="ORF">LKD22_11060</name>
</gene>
<dbReference type="GO" id="GO:0009378">
    <property type="term" value="F:four-way junction helicase activity"/>
    <property type="evidence" value="ECO:0007669"/>
    <property type="project" value="TreeGrafter"/>
</dbReference>
<comment type="similarity">
    <text evidence="1">Belongs to the helicase family. RecQ subfamily.</text>
</comment>
<organism evidence="12 13">
    <name type="scientific">Agathobaculum butyriciproducens</name>
    <dbReference type="NCBI Taxonomy" id="1628085"/>
    <lineage>
        <taxon>Bacteria</taxon>
        <taxon>Bacillati</taxon>
        <taxon>Bacillota</taxon>
        <taxon>Clostridia</taxon>
        <taxon>Eubacteriales</taxon>
        <taxon>Butyricicoccaceae</taxon>
        <taxon>Agathobaculum</taxon>
    </lineage>
</organism>
<dbReference type="GO" id="GO:0043138">
    <property type="term" value="F:3'-5' DNA helicase activity"/>
    <property type="evidence" value="ECO:0007669"/>
    <property type="project" value="UniProtKB-EC"/>
</dbReference>
<comment type="caution">
    <text evidence="12">The sequence shown here is derived from an EMBL/GenBank/DDBJ whole genome shotgun (WGS) entry which is preliminary data.</text>
</comment>
<dbReference type="PANTHER" id="PTHR13710:SF105">
    <property type="entry name" value="ATP-DEPENDENT DNA HELICASE Q1"/>
    <property type="match status" value="1"/>
</dbReference>
<dbReference type="SUPFAM" id="SSF52540">
    <property type="entry name" value="P-loop containing nucleoside triphosphate hydrolases"/>
    <property type="match status" value="1"/>
</dbReference>
<dbReference type="InterPro" id="IPR011545">
    <property type="entry name" value="DEAD/DEAH_box_helicase_dom"/>
</dbReference>
<proteinExistence type="inferred from homology"/>
<dbReference type="EMBL" id="JAJEPX010000044">
    <property type="protein sequence ID" value="MCC2177656.1"/>
    <property type="molecule type" value="Genomic_DNA"/>
</dbReference>
<dbReference type="GO" id="GO:0006310">
    <property type="term" value="P:DNA recombination"/>
    <property type="evidence" value="ECO:0007669"/>
    <property type="project" value="InterPro"/>
</dbReference>
<keyword evidence="6" id="KW-0238">DNA-binding</keyword>
<keyword evidence="3 12" id="KW-0378">Hydrolase</keyword>
<dbReference type="GO" id="GO:0005737">
    <property type="term" value="C:cytoplasm"/>
    <property type="evidence" value="ECO:0007669"/>
    <property type="project" value="TreeGrafter"/>
</dbReference>
<dbReference type="NCBIfam" id="TIGR00614">
    <property type="entry name" value="recQ_fam"/>
    <property type="match status" value="1"/>
</dbReference>
<evidence type="ECO:0000313" key="13">
    <source>
        <dbReference type="Proteomes" id="UP001298753"/>
    </source>
</evidence>
<dbReference type="GO" id="GO:0005694">
    <property type="term" value="C:chromosome"/>
    <property type="evidence" value="ECO:0007669"/>
    <property type="project" value="TreeGrafter"/>
</dbReference>
<comment type="catalytic activity">
    <reaction evidence="8">
        <text>Couples ATP hydrolysis with the unwinding of duplex DNA by translocating in the 3'-5' direction.</text>
        <dbReference type="EC" id="5.6.2.4"/>
    </reaction>
</comment>
<dbReference type="InterPro" id="IPR004589">
    <property type="entry name" value="DNA_helicase_ATP-dep_RecQ"/>
</dbReference>
<dbReference type="Gene3D" id="3.40.50.300">
    <property type="entry name" value="P-loop containing nucleotide triphosphate hydrolases"/>
    <property type="match status" value="2"/>
</dbReference>
<keyword evidence="4 12" id="KW-0347">Helicase</keyword>
<evidence type="ECO:0000256" key="1">
    <source>
        <dbReference type="ARBA" id="ARBA00005446"/>
    </source>
</evidence>
<feature type="domain" description="Helicase C-terminal" evidence="11">
    <location>
        <begin position="232"/>
        <end position="385"/>
    </location>
</feature>
<dbReference type="Pfam" id="PF00271">
    <property type="entry name" value="Helicase_C"/>
    <property type="match status" value="1"/>
</dbReference>
<keyword evidence="13" id="KW-1185">Reference proteome</keyword>
<evidence type="ECO:0000256" key="7">
    <source>
        <dbReference type="ARBA" id="ARBA00023235"/>
    </source>
</evidence>
<dbReference type="PROSITE" id="PS51192">
    <property type="entry name" value="HELICASE_ATP_BIND_1"/>
    <property type="match status" value="1"/>
</dbReference>
<evidence type="ECO:0000256" key="9">
    <source>
        <dbReference type="ARBA" id="ARBA00034808"/>
    </source>
</evidence>
<keyword evidence="5" id="KW-0067">ATP-binding</keyword>
<dbReference type="InterPro" id="IPR014001">
    <property type="entry name" value="Helicase_ATP-bd"/>
</dbReference>
<dbReference type="SMART" id="SM00487">
    <property type="entry name" value="DEXDc"/>
    <property type="match status" value="1"/>
</dbReference>
<dbReference type="InterPro" id="IPR001650">
    <property type="entry name" value="Helicase_C-like"/>
</dbReference>
<dbReference type="PROSITE" id="PS51194">
    <property type="entry name" value="HELICASE_CTER"/>
    <property type="match status" value="1"/>
</dbReference>
<dbReference type="EC" id="5.6.2.4" evidence="9"/>
<dbReference type="Proteomes" id="UP001298753">
    <property type="component" value="Unassembled WGS sequence"/>
</dbReference>
<evidence type="ECO:0000256" key="3">
    <source>
        <dbReference type="ARBA" id="ARBA00022801"/>
    </source>
</evidence>
<dbReference type="Pfam" id="PF00270">
    <property type="entry name" value="DEAD"/>
    <property type="match status" value="1"/>
</dbReference>
<feature type="domain" description="Helicase ATP-binding" evidence="10">
    <location>
        <begin position="27"/>
        <end position="197"/>
    </location>
</feature>
<evidence type="ECO:0000313" key="12">
    <source>
        <dbReference type="EMBL" id="MCC2177656.1"/>
    </source>
</evidence>
<accession>A0AAW4VXG4</accession>
<evidence type="ECO:0000259" key="10">
    <source>
        <dbReference type="PROSITE" id="PS51192"/>
    </source>
</evidence>
<protein>
    <recommendedName>
        <fullName evidence="9">DNA 3'-5' helicase</fullName>
        <ecNumber evidence="9">5.6.2.4</ecNumber>
    </recommendedName>
</protein>